<dbReference type="CDD" id="cd00009">
    <property type="entry name" value="AAA"/>
    <property type="match status" value="1"/>
</dbReference>
<accession>A0A0R1YPC8</accession>
<dbReference type="EMBL" id="AZFZ01000023">
    <property type="protein sequence ID" value="KRM43962.1"/>
    <property type="molecule type" value="Genomic_DNA"/>
</dbReference>
<dbReference type="Pfam" id="PF07319">
    <property type="entry name" value="DnaI_N"/>
    <property type="match status" value="1"/>
</dbReference>
<sequence length="313" mass="35921">MEPVSKYVKQFLKDRSINGKGAHESYKQAVDQIKSDPEIVQFVKDHQSQLASDAVLRSIPKLREYLIVRDDLKSDKQPFAPGYIPQLVVSDHMIEISYAPSPETIAKQKSEQLARRVTTISMPKDIRNASLQNFDQSDQQRYDAFGRVVLFTDDYVKRQQFEPGYYIYGPFGVGKTYLLGALANDLADHNVLTTLVHFPSFESEMKASISDNSYLEKIDAVKKSQILMLDDIGAGTLSSWVRDEVLGVILEYRMQQQLPMFFSSNLSMDQLETEWLAHNNRGDEEPLKAKRLMQRIRFLSREVEMAGKNRRPM</sequence>
<dbReference type="InterPro" id="IPR002611">
    <property type="entry name" value="IstB_ATP-bd"/>
</dbReference>
<dbReference type="PANTHER" id="PTHR30050:SF8">
    <property type="entry name" value="PRIMOSOMAL PROTEIN DNAI"/>
    <property type="match status" value="1"/>
</dbReference>
<dbReference type="NCBIfam" id="NF006505">
    <property type="entry name" value="PRK08939.1"/>
    <property type="match status" value="1"/>
</dbReference>
<reference evidence="3 4" key="1">
    <citation type="journal article" date="2015" name="Genome Announc.">
        <title>Expanding the biotechnology potential of lactobacilli through comparative genomics of 213 strains and associated genera.</title>
        <authorList>
            <person name="Sun Z."/>
            <person name="Harris H.M."/>
            <person name="McCann A."/>
            <person name="Guo C."/>
            <person name="Argimon S."/>
            <person name="Zhang W."/>
            <person name="Yang X."/>
            <person name="Jeffery I.B."/>
            <person name="Cooney J.C."/>
            <person name="Kagawa T.F."/>
            <person name="Liu W."/>
            <person name="Song Y."/>
            <person name="Salvetti E."/>
            <person name="Wrobel A."/>
            <person name="Rasinkangas P."/>
            <person name="Parkhill J."/>
            <person name="Rea M.C."/>
            <person name="O'Sullivan O."/>
            <person name="Ritari J."/>
            <person name="Douillard F.P."/>
            <person name="Paul Ross R."/>
            <person name="Yang R."/>
            <person name="Briner A.E."/>
            <person name="Felis G.E."/>
            <person name="de Vos W.M."/>
            <person name="Barrangou R."/>
            <person name="Klaenhammer T.R."/>
            <person name="Caufield P.W."/>
            <person name="Cui Y."/>
            <person name="Zhang H."/>
            <person name="O'Toole P.W."/>
        </authorList>
    </citation>
    <scope>NUCLEOTIDE SEQUENCE [LARGE SCALE GENOMIC DNA]</scope>
    <source>
        <strain evidence="3 4">DSM 18390</strain>
    </source>
</reference>
<dbReference type="RefSeq" id="WP_054734202.1">
    <property type="nucleotide sequence ID" value="NZ_AZFZ01000023.1"/>
</dbReference>
<dbReference type="Gene3D" id="3.40.50.300">
    <property type="entry name" value="P-loop containing nucleotide triphosphate hydrolases"/>
    <property type="match status" value="1"/>
</dbReference>
<evidence type="ECO:0000313" key="3">
    <source>
        <dbReference type="EMBL" id="KRM43962.1"/>
    </source>
</evidence>
<organism evidence="3 4">
    <name type="scientific">Lentilactobacillus parafarraginis DSM 18390 = JCM 14109</name>
    <dbReference type="NCBI Taxonomy" id="1423786"/>
    <lineage>
        <taxon>Bacteria</taxon>
        <taxon>Bacillati</taxon>
        <taxon>Bacillota</taxon>
        <taxon>Bacilli</taxon>
        <taxon>Lactobacillales</taxon>
        <taxon>Lactobacillaceae</taxon>
        <taxon>Lentilactobacillus</taxon>
    </lineage>
</organism>
<dbReference type="PATRIC" id="fig|1423786.4.peg.1157"/>
<proteinExistence type="predicted"/>
<evidence type="ECO:0000259" key="1">
    <source>
        <dbReference type="Pfam" id="PF01695"/>
    </source>
</evidence>
<dbReference type="AlphaFoldDB" id="A0A0R1YPC8"/>
<gene>
    <name evidence="3" type="ORF">FD47_GL001083</name>
</gene>
<comment type="caution">
    <text evidence="3">The sequence shown here is derived from an EMBL/GenBank/DDBJ whole genome shotgun (WGS) entry which is preliminary data.</text>
</comment>
<protein>
    <submittedName>
        <fullName evidence="3">Primosomal protein DnaI</fullName>
    </submittedName>
</protein>
<dbReference type="Pfam" id="PF01695">
    <property type="entry name" value="IstB_IS21"/>
    <property type="match status" value="1"/>
</dbReference>
<evidence type="ECO:0000313" key="4">
    <source>
        <dbReference type="Proteomes" id="UP000051010"/>
    </source>
</evidence>
<feature type="domain" description="IstB-like ATP-binding" evidence="1">
    <location>
        <begin position="120"/>
        <end position="272"/>
    </location>
</feature>
<dbReference type="InterPro" id="IPR027417">
    <property type="entry name" value="P-loop_NTPase"/>
</dbReference>
<dbReference type="InterPro" id="IPR009928">
    <property type="entry name" value="DnaI_N"/>
</dbReference>
<dbReference type="PANTHER" id="PTHR30050">
    <property type="entry name" value="CHROMOSOMAL REPLICATION INITIATOR PROTEIN DNAA"/>
    <property type="match status" value="1"/>
</dbReference>
<dbReference type="Proteomes" id="UP000051010">
    <property type="component" value="Unassembled WGS sequence"/>
</dbReference>
<dbReference type="SUPFAM" id="SSF52540">
    <property type="entry name" value="P-loop containing nucleoside triphosphate hydrolases"/>
    <property type="match status" value="1"/>
</dbReference>
<feature type="domain" description="Primosomal DnaI N-terminal" evidence="2">
    <location>
        <begin position="1"/>
        <end position="98"/>
    </location>
</feature>
<dbReference type="GO" id="GO:0006260">
    <property type="term" value="P:DNA replication"/>
    <property type="evidence" value="ECO:0007669"/>
    <property type="project" value="TreeGrafter"/>
</dbReference>
<dbReference type="GO" id="GO:0005524">
    <property type="term" value="F:ATP binding"/>
    <property type="evidence" value="ECO:0007669"/>
    <property type="project" value="InterPro"/>
</dbReference>
<name>A0A0R1YPC8_9LACO</name>
<evidence type="ECO:0000259" key="2">
    <source>
        <dbReference type="Pfam" id="PF07319"/>
    </source>
</evidence>